<keyword evidence="4" id="KW-1185">Reference proteome</keyword>
<protein>
    <submittedName>
        <fullName evidence="3">Uncharacterized protein</fullName>
    </submittedName>
</protein>
<evidence type="ECO:0000313" key="4">
    <source>
        <dbReference type="Proteomes" id="UP000199400"/>
    </source>
</evidence>
<organism evidence="3 4">
    <name type="scientific">Nannocystis exedens</name>
    <dbReference type="NCBI Taxonomy" id="54"/>
    <lineage>
        <taxon>Bacteria</taxon>
        <taxon>Pseudomonadati</taxon>
        <taxon>Myxococcota</taxon>
        <taxon>Polyangia</taxon>
        <taxon>Nannocystales</taxon>
        <taxon>Nannocystaceae</taxon>
        <taxon>Nannocystis</taxon>
    </lineage>
</organism>
<dbReference type="AlphaFoldDB" id="A0A1I2FN99"/>
<feature type="region of interest" description="Disordered" evidence="1">
    <location>
        <begin position="31"/>
        <end position="54"/>
    </location>
</feature>
<reference evidence="4" key="1">
    <citation type="submission" date="2016-10" db="EMBL/GenBank/DDBJ databases">
        <authorList>
            <person name="Varghese N."/>
            <person name="Submissions S."/>
        </authorList>
    </citation>
    <scope>NUCLEOTIDE SEQUENCE [LARGE SCALE GENOMIC DNA]</scope>
    <source>
        <strain evidence="4">ATCC 25963</strain>
    </source>
</reference>
<keyword evidence="2" id="KW-0732">Signal</keyword>
<feature type="signal peptide" evidence="2">
    <location>
        <begin position="1"/>
        <end position="19"/>
    </location>
</feature>
<evidence type="ECO:0000256" key="1">
    <source>
        <dbReference type="SAM" id="MobiDB-lite"/>
    </source>
</evidence>
<dbReference type="RefSeq" id="WP_170136335.1">
    <property type="nucleotide sequence ID" value="NZ_FOMX01000027.1"/>
</dbReference>
<dbReference type="STRING" id="54.SAMN02745121_06770"/>
<dbReference type="Proteomes" id="UP000199400">
    <property type="component" value="Unassembled WGS sequence"/>
</dbReference>
<feature type="chain" id="PRO_5011704420" evidence="2">
    <location>
        <begin position="20"/>
        <end position="54"/>
    </location>
</feature>
<dbReference type="EMBL" id="FOMX01000027">
    <property type="protein sequence ID" value="SFF06974.1"/>
    <property type="molecule type" value="Genomic_DNA"/>
</dbReference>
<proteinExistence type="predicted"/>
<sequence length="54" mass="5820">MSTKLSFGLLIALATAALAFDDCILINFGEEDDEDSERRDQDVPPHLRADAAAA</sequence>
<accession>A0A1I2FN99</accession>
<feature type="compositionally biased region" description="Basic and acidic residues" evidence="1">
    <location>
        <begin position="36"/>
        <end position="54"/>
    </location>
</feature>
<evidence type="ECO:0000313" key="3">
    <source>
        <dbReference type="EMBL" id="SFF06974.1"/>
    </source>
</evidence>
<evidence type="ECO:0000256" key="2">
    <source>
        <dbReference type="SAM" id="SignalP"/>
    </source>
</evidence>
<name>A0A1I2FN99_9BACT</name>
<gene>
    <name evidence="3" type="ORF">SAMN02745121_06770</name>
</gene>